<proteinExistence type="predicted"/>
<dbReference type="Proteomes" id="UP001382935">
    <property type="component" value="Chromosome"/>
</dbReference>
<keyword evidence="2" id="KW-1185">Reference proteome</keyword>
<evidence type="ECO:0000313" key="1">
    <source>
        <dbReference type="EMBL" id="WWM70739.1"/>
    </source>
</evidence>
<dbReference type="EMBL" id="CP145607">
    <property type="protein sequence ID" value="WWM70739.1"/>
    <property type="molecule type" value="Genomic_DNA"/>
</dbReference>
<organism evidence="1 2">
    <name type="scientific">Sphingomonas kaistensis</name>
    <dbReference type="NCBI Taxonomy" id="298708"/>
    <lineage>
        <taxon>Bacteria</taxon>
        <taxon>Pseudomonadati</taxon>
        <taxon>Pseudomonadota</taxon>
        <taxon>Alphaproteobacteria</taxon>
        <taxon>Sphingomonadales</taxon>
        <taxon>Sphingomonadaceae</taxon>
        <taxon>Sphingomonas</taxon>
    </lineage>
</organism>
<sequence length="148" mass="16980">MAIANVRFGWKADIRYAHLDMMRARSIRRKRKLAALLGFVGCIAATTWLYDHRHFAFQWPRNIQHEVLGTTIATDDSLISKERHFSQFGEGFARWRYKADASASDLRRLCGETDVATCKFTRSRKVEDGADVSVSLSRGVLTIEEVWN</sequence>
<evidence type="ECO:0000313" key="2">
    <source>
        <dbReference type="Proteomes" id="UP001382935"/>
    </source>
</evidence>
<name>A0ABZ2G2S4_9SPHN</name>
<gene>
    <name evidence="1" type="ORF">V6R86_08645</name>
</gene>
<protein>
    <submittedName>
        <fullName evidence="1">Uncharacterized protein</fullName>
    </submittedName>
</protein>
<accession>A0ABZ2G2S4</accession>
<reference evidence="1 2" key="1">
    <citation type="submission" date="2024-02" db="EMBL/GenBank/DDBJ databases">
        <title>Full genome sequence of Sphingomonas kaistensis.</title>
        <authorList>
            <person name="Poletto B.L."/>
            <person name="Silva G."/>
            <person name="Galante D."/>
            <person name="Campos K.R."/>
            <person name="Santos M.B.N."/>
            <person name="Sacchi C.T."/>
        </authorList>
    </citation>
    <scope>NUCLEOTIDE SEQUENCE [LARGE SCALE GENOMIC DNA]</scope>
    <source>
        <strain evidence="1 2">MA4R</strain>
    </source>
</reference>
<dbReference type="RefSeq" id="WP_338503758.1">
    <property type="nucleotide sequence ID" value="NZ_CP145607.1"/>
</dbReference>